<evidence type="ECO:0000313" key="1">
    <source>
        <dbReference type="Proteomes" id="UP000504632"/>
    </source>
</evidence>
<organism evidence="1 2">
    <name type="scientific">Chanos chanos</name>
    <name type="common">Milkfish</name>
    <name type="synonym">Mugil chanos</name>
    <dbReference type="NCBI Taxonomy" id="29144"/>
    <lineage>
        <taxon>Eukaryota</taxon>
        <taxon>Metazoa</taxon>
        <taxon>Chordata</taxon>
        <taxon>Craniata</taxon>
        <taxon>Vertebrata</taxon>
        <taxon>Euteleostomi</taxon>
        <taxon>Actinopterygii</taxon>
        <taxon>Neopterygii</taxon>
        <taxon>Teleostei</taxon>
        <taxon>Ostariophysi</taxon>
        <taxon>Gonorynchiformes</taxon>
        <taxon>Chanidae</taxon>
        <taxon>Chanos</taxon>
    </lineage>
</organism>
<evidence type="ECO:0000313" key="2">
    <source>
        <dbReference type="RefSeq" id="XP_030639025.1"/>
    </source>
</evidence>
<dbReference type="RefSeq" id="XP_030639025.1">
    <property type="nucleotide sequence ID" value="XM_030783165.1"/>
</dbReference>
<sequence length="326" mass="37453">MEILGSTFDDSVFEESRNRVATVLPTYNAKVCEPQWFCEETKSEDVLEKQKTFKFRADLAYRRKQFQTALDDYTACLSLIPDNNLSIKRDVLEGIARCFCYLGKRDEALTTIENLRKEASNTCHLTCVLQLELNVHERFGDMRGRISALQQLCSIHPFNPWHWLKLASSYQMFCQHFPFPSSMGTAPPYLNGTVDQQVDPGGKQQAGEDRDIRFKACMCYIRAKLLIGLLRIQQSSFVLESSERALQEIDEALQRLQPSETTVRIISEVIAEDLNPETMREENQDGESLTGLCIRDFNERWWDKLNAALLKEEGTDLTKEQTAEGR</sequence>
<dbReference type="Gene3D" id="1.25.40.10">
    <property type="entry name" value="Tetratricopeptide repeat domain"/>
    <property type="match status" value="1"/>
</dbReference>
<gene>
    <name evidence="2" type="primary">c8h8orf76</name>
</gene>
<dbReference type="InParanoid" id="A0A6J2W121"/>
<dbReference type="Pfam" id="PF17826">
    <property type="entry name" value="DUF5588"/>
    <property type="match status" value="2"/>
</dbReference>
<dbReference type="GeneID" id="115819663"/>
<protein>
    <submittedName>
        <fullName evidence="2">Uncharacterized protein C8orf76 homolog</fullName>
    </submittedName>
</protein>
<dbReference type="FunCoup" id="A0A6J2W121">
    <property type="interactions" value="701"/>
</dbReference>
<dbReference type="InterPro" id="IPR041404">
    <property type="entry name" value="DUF5588"/>
</dbReference>
<dbReference type="SUPFAM" id="SSF48452">
    <property type="entry name" value="TPR-like"/>
    <property type="match status" value="1"/>
</dbReference>
<reference evidence="2" key="1">
    <citation type="submission" date="2025-08" db="UniProtKB">
        <authorList>
            <consortium name="RefSeq"/>
        </authorList>
    </citation>
    <scope>IDENTIFICATION</scope>
</reference>
<dbReference type="PANTHER" id="PTHR31919:SF1">
    <property type="entry name" value="ZINC FINGERS AND HOMEOBOXES PROTEIN 1, ISOFORM 2"/>
    <property type="match status" value="1"/>
</dbReference>
<dbReference type="Proteomes" id="UP000504632">
    <property type="component" value="Chromosome 8"/>
</dbReference>
<accession>A0A6J2W121</accession>
<proteinExistence type="predicted"/>
<dbReference type="InterPro" id="IPR011990">
    <property type="entry name" value="TPR-like_helical_dom_sf"/>
</dbReference>
<dbReference type="PANTHER" id="PTHR31919">
    <property type="entry name" value="ZINC FINGERS AND HOMEOBOXES PROTEIN 1, ISOFORM 2"/>
    <property type="match status" value="1"/>
</dbReference>
<name>A0A6J2W121_CHACN</name>
<dbReference type="AlphaFoldDB" id="A0A6J2W121"/>
<keyword evidence="1" id="KW-1185">Reference proteome</keyword>
<dbReference type="CTD" id="122986937"/>
<dbReference type="OrthoDB" id="6334002at2759"/>